<sequence>MYARSAPWGADGAPRPLGISDELAPGIVAAHRNVIIVYVGAELATAFKNDPAWGRYIREIVELGAREQVKVYTVLKEGFDLASSRIGELLGDTQALTGALLHEQGSLGREVSQAITQWITGTSQIRVFISHTKHSSLVETDANSGANIAQRVRDVIRRTHLDDFFDAQDIQAGDDWEAVLDGNAEGSALLMVRTDKYAGREWTQREVLTAKTADVPIVCLHALTGGEDRGSFLMDHVPSVPCSLESPEGGIVAALNSLVDEALKRALWEAQRVYHESDGFDWLPVHAPEPVTLTQWLRVHQREDPGDEHVWIMHPDPPLGPQERDVVKSLCSLAGFTDSVEILTPRTFATRGGVLPS</sequence>
<keyword evidence="2" id="KW-1185">Reference proteome</keyword>
<proteinExistence type="predicted"/>
<dbReference type="EMBL" id="PXVD01000003">
    <property type="protein sequence ID" value="MDJ1370288.1"/>
    <property type="molecule type" value="Genomic_DNA"/>
</dbReference>
<reference evidence="1" key="2">
    <citation type="journal article" date="2022" name="Sci. Rep.">
        <title>In silico prediction of the enzymes involved in the degradation of the herbicide molinate by Gulosibacter molinativorax ON4T.</title>
        <authorList>
            <person name="Lopes A.R."/>
            <person name="Bunin E."/>
            <person name="Viana A.T."/>
            <person name="Froufe H."/>
            <person name="Munoz-Merida A."/>
            <person name="Pinho D."/>
            <person name="Figueiredo J."/>
            <person name="Barroso C."/>
            <person name="Vaz-Moreira I."/>
            <person name="Bellanger X."/>
            <person name="Egas C."/>
            <person name="Nunes O.C."/>
        </authorList>
    </citation>
    <scope>NUCLEOTIDE SEQUENCE</scope>
    <source>
        <strain evidence="1">ON4</strain>
    </source>
</reference>
<name>A0ABT7C5A8_9MICO</name>
<organism evidence="1 2">
    <name type="scientific">Gulosibacter molinativorax</name>
    <dbReference type="NCBI Taxonomy" id="256821"/>
    <lineage>
        <taxon>Bacteria</taxon>
        <taxon>Bacillati</taxon>
        <taxon>Actinomycetota</taxon>
        <taxon>Actinomycetes</taxon>
        <taxon>Micrococcales</taxon>
        <taxon>Microbacteriaceae</taxon>
        <taxon>Gulosibacter</taxon>
    </lineage>
</organism>
<dbReference type="InterPro" id="IPR035897">
    <property type="entry name" value="Toll_tir_struct_dom_sf"/>
</dbReference>
<reference evidence="1" key="1">
    <citation type="submission" date="2018-03" db="EMBL/GenBank/DDBJ databases">
        <authorList>
            <person name="Nunes O.C."/>
            <person name="Lopes A.R."/>
            <person name="Froufe H."/>
            <person name="Munoz-Merida A."/>
            <person name="Barroso C."/>
            <person name="Egas C."/>
        </authorList>
    </citation>
    <scope>NUCLEOTIDE SEQUENCE</scope>
    <source>
        <strain evidence="1">ON4</strain>
    </source>
</reference>
<dbReference type="Gene3D" id="3.40.50.10140">
    <property type="entry name" value="Toll/interleukin-1 receptor homology (TIR) domain"/>
    <property type="match status" value="1"/>
</dbReference>
<accession>A0ABT7C5A8</accession>
<gene>
    <name evidence="1" type="ORF">C7K25_02680</name>
</gene>
<evidence type="ECO:0000313" key="2">
    <source>
        <dbReference type="Proteomes" id="UP001170379"/>
    </source>
</evidence>
<dbReference type="SUPFAM" id="SSF52200">
    <property type="entry name" value="Toll/Interleukin receptor TIR domain"/>
    <property type="match status" value="1"/>
</dbReference>
<dbReference type="Proteomes" id="UP001170379">
    <property type="component" value="Unassembled WGS sequence"/>
</dbReference>
<protein>
    <submittedName>
        <fullName evidence="1">TIR domain-containing protein</fullName>
    </submittedName>
</protein>
<evidence type="ECO:0000313" key="1">
    <source>
        <dbReference type="EMBL" id="MDJ1370288.1"/>
    </source>
</evidence>
<comment type="caution">
    <text evidence="1">The sequence shown here is derived from an EMBL/GenBank/DDBJ whole genome shotgun (WGS) entry which is preliminary data.</text>
</comment>